<organism evidence="3 4">
    <name type="scientific">Paenibacillus amylolyticus</name>
    <dbReference type="NCBI Taxonomy" id="1451"/>
    <lineage>
        <taxon>Bacteria</taxon>
        <taxon>Bacillati</taxon>
        <taxon>Bacillota</taxon>
        <taxon>Bacilli</taxon>
        <taxon>Bacillales</taxon>
        <taxon>Paenibacillaceae</taxon>
        <taxon>Paenibacillus</taxon>
    </lineage>
</organism>
<comment type="caution">
    <text evidence="3">The sequence shown here is derived from an EMBL/GenBank/DDBJ whole genome shotgun (WGS) entry which is preliminary data.</text>
</comment>
<evidence type="ECO:0000256" key="1">
    <source>
        <dbReference type="SAM" id="MobiDB-lite"/>
    </source>
</evidence>
<evidence type="ECO:0000313" key="3">
    <source>
        <dbReference type="EMBL" id="KAA8782317.1"/>
    </source>
</evidence>
<reference evidence="3 4" key="1">
    <citation type="journal article" date="2019" name="J. Ind. Microbiol. Biotechnol.">
        <title>Paenibacillus amylolyticus 27C64 has a diverse set of carbohydrate-active enzymes and complete pectin deconstruction system.</title>
        <authorList>
            <person name="Keggi C."/>
            <person name="Doran-Peterson J."/>
        </authorList>
    </citation>
    <scope>NUCLEOTIDE SEQUENCE [LARGE SCALE GENOMIC DNA]</scope>
    <source>
        <strain evidence="3 4">27C64</strain>
    </source>
</reference>
<feature type="transmembrane region" description="Helical" evidence="2">
    <location>
        <begin position="30"/>
        <end position="47"/>
    </location>
</feature>
<accession>A0A5M9WJF3</accession>
<feature type="compositionally biased region" description="Basic and acidic residues" evidence="1">
    <location>
        <begin position="102"/>
        <end position="112"/>
    </location>
</feature>
<keyword evidence="2" id="KW-0472">Membrane</keyword>
<feature type="transmembrane region" description="Helical" evidence="2">
    <location>
        <begin position="7"/>
        <end position="24"/>
    </location>
</feature>
<dbReference type="AlphaFoldDB" id="A0A5M9WJF3"/>
<feature type="region of interest" description="Disordered" evidence="1">
    <location>
        <begin position="56"/>
        <end position="112"/>
    </location>
</feature>
<dbReference type="OrthoDB" id="2660621at2"/>
<gene>
    <name evidence="3" type="ORF">EC604_00460</name>
</gene>
<evidence type="ECO:0008006" key="5">
    <source>
        <dbReference type="Google" id="ProtNLM"/>
    </source>
</evidence>
<dbReference type="EMBL" id="RIAS01000001">
    <property type="protein sequence ID" value="KAA8782317.1"/>
    <property type="molecule type" value="Genomic_DNA"/>
</dbReference>
<name>A0A5M9WJF3_PAEAM</name>
<dbReference type="RefSeq" id="WP_123062270.1">
    <property type="nucleotide sequence ID" value="NZ_RIAS01000001.1"/>
</dbReference>
<keyword evidence="2" id="KW-0812">Transmembrane</keyword>
<sequence length="112" mass="12509">MNKQAIVFWAFIVLAALGVIGLLGRASFSSILIPLIVFGVVFLLYKYPPARWSRKAKTPKIKPSAKTMAKVNAQNNVSARKSSSSKKRKDYPFQVIQGQKGKSNEEDIPKYH</sequence>
<evidence type="ECO:0000256" key="2">
    <source>
        <dbReference type="SAM" id="Phobius"/>
    </source>
</evidence>
<proteinExistence type="predicted"/>
<evidence type="ECO:0000313" key="4">
    <source>
        <dbReference type="Proteomes" id="UP000323664"/>
    </source>
</evidence>
<keyword evidence="2" id="KW-1133">Transmembrane helix</keyword>
<protein>
    <recommendedName>
        <fullName evidence="5">DUF2207 domain-containing protein</fullName>
    </recommendedName>
</protein>
<dbReference type="Proteomes" id="UP000323664">
    <property type="component" value="Unassembled WGS sequence"/>
</dbReference>